<name>A0ABS0Q8K8_9BACT</name>
<gene>
    <name evidence="1" type="ORF">I7X13_12920</name>
</gene>
<evidence type="ECO:0000313" key="1">
    <source>
        <dbReference type="EMBL" id="MBH8558960.1"/>
    </source>
</evidence>
<proteinExistence type="predicted"/>
<dbReference type="Proteomes" id="UP000625631">
    <property type="component" value="Unassembled WGS sequence"/>
</dbReference>
<accession>A0ABS0Q8K8</accession>
<reference evidence="1 2" key="1">
    <citation type="submission" date="2020-12" db="EMBL/GenBank/DDBJ databases">
        <title>Hymenobacter sp.</title>
        <authorList>
            <person name="Kim M.K."/>
        </authorList>
    </citation>
    <scope>NUCLEOTIDE SEQUENCE [LARGE SCALE GENOMIC DNA]</scope>
    <source>
        <strain evidence="1 2">BT442</strain>
    </source>
</reference>
<evidence type="ECO:0008006" key="3">
    <source>
        <dbReference type="Google" id="ProtNLM"/>
    </source>
</evidence>
<evidence type="ECO:0000313" key="2">
    <source>
        <dbReference type="Proteomes" id="UP000625631"/>
    </source>
</evidence>
<dbReference type="PROSITE" id="PS00732">
    <property type="entry name" value="RIBOSOMAL_S16"/>
    <property type="match status" value="1"/>
</dbReference>
<organism evidence="1 2">
    <name type="scientific">Hymenobacter negativus</name>
    <dbReference type="NCBI Taxonomy" id="2795026"/>
    <lineage>
        <taxon>Bacteria</taxon>
        <taxon>Pseudomonadati</taxon>
        <taxon>Bacteroidota</taxon>
        <taxon>Cytophagia</taxon>
        <taxon>Cytophagales</taxon>
        <taxon>Hymenobacteraceae</taxon>
        <taxon>Hymenobacter</taxon>
    </lineage>
</organism>
<dbReference type="RefSeq" id="WP_198075812.1">
    <property type="nucleotide sequence ID" value="NZ_JAEDAE010000005.1"/>
</dbReference>
<sequence>MLLVLCISALLQTPAVDPAITVRLARYGRPRPVDKIVFTSKDEVLTLQQRNDSVFVIPARLLTQRFTIAFCSRNQVITFFQVPIRYNPGYPFWDVTVERKPFSQQYGYLAHRTSKEIQVLDQNTGGIISNP</sequence>
<comment type="caution">
    <text evidence="1">The sequence shown here is derived from an EMBL/GenBank/DDBJ whole genome shotgun (WGS) entry which is preliminary data.</text>
</comment>
<keyword evidence="2" id="KW-1185">Reference proteome</keyword>
<dbReference type="EMBL" id="JAEDAE010000005">
    <property type="protein sequence ID" value="MBH8558960.1"/>
    <property type="molecule type" value="Genomic_DNA"/>
</dbReference>
<dbReference type="InterPro" id="IPR020592">
    <property type="entry name" value="Ribosomal_bS16_CS"/>
</dbReference>
<protein>
    <recommendedName>
        <fullName evidence="3">DUF4968 domain-containing protein</fullName>
    </recommendedName>
</protein>